<accession>A0A9P6MIB2</accession>
<gene>
    <name evidence="6" type="primary">POLD3</name>
    <name evidence="6" type="ORF">BGZ65_002123</name>
</gene>
<evidence type="ECO:0000256" key="4">
    <source>
        <dbReference type="ARBA" id="ARBA00023242"/>
    </source>
</evidence>
<organism evidence="6 7">
    <name type="scientific">Modicella reniformis</name>
    <dbReference type="NCBI Taxonomy" id="1440133"/>
    <lineage>
        <taxon>Eukaryota</taxon>
        <taxon>Fungi</taxon>
        <taxon>Fungi incertae sedis</taxon>
        <taxon>Mucoromycota</taxon>
        <taxon>Mortierellomycotina</taxon>
        <taxon>Mortierellomycetes</taxon>
        <taxon>Mortierellales</taxon>
        <taxon>Mortierellaceae</taxon>
        <taxon>Modicella</taxon>
    </lineage>
</organism>
<dbReference type="GO" id="GO:0003887">
    <property type="term" value="F:DNA-directed DNA polymerase activity"/>
    <property type="evidence" value="ECO:0007669"/>
    <property type="project" value="TreeGrafter"/>
</dbReference>
<feature type="region of interest" description="Disordered" evidence="5">
    <location>
        <begin position="403"/>
        <end position="439"/>
    </location>
</feature>
<feature type="compositionally biased region" description="Acidic residues" evidence="5">
    <location>
        <begin position="320"/>
        <end position="331"/>
    </location>
</feature>
<sequence>MPLDIDNQTMELLAATVEDEKKSITYRWLSRSMGYSVNTAKQLMETYLSTLGKGKVHGTYYVARQDPQTGSQIISLVSQDDLQKSMKDSTVIGYHIYSLEPSPLKDLSVLSVANAEASQLQKDKDINIYRVIHNKEVTISKSNIKLPASAASVGSTVSSATKVPITKQSITAATSAPASTSTSSMDSKAKPASKSSVMSFFGKAATAPSKTTSSASTSNTLSKPSTTNAKTTQQKRKAASMMSSSNTLKNNNNGTRNPSRDEGSGSDDEEVDSEEERDRRLALSSRLDQDQGEVVKASKGSAVNNDALRKRPRSARLLAVDDDDEVEEEEEAPHVASGNGIARGNGDRDDDDDESLESMTKAAFMALSKEKEAQRVALENMMLMDDATNITVQGEDSAMVDVESMEDPPTTTTSAAQTGTGTGRRRGHRTVTKRKTYRNDRGYMVTEDYVEIESFSEGDTPAPKAVTHPVKVKTEVGSSSSSGGGSKKKVGSGNQSLLNYFNKK</sequence>
<dbReference type="InterPro" id="IPR041913">
    <property type="entry name" value="POLD3_sf"/>
</dbReference>
<feature type="compositionally biased region" description="Low complexity" evidence="5">
    <location>
        <begin position="170"/>
        <end position="184"/>
    </location>
</feature>
<evidence type="ECO:0000313" key="6">
    <source>
        <dbReference type="EMBL" id="KAG0003024.1"/>
    </source>
</evidence>
<evidence type="ECO:0000256" key="5">
    <source>
        <dbReference type="SAM" id="MobiDB-lite"/>
    </source>
</evidence>
<keyword evidence="3" id="KW-0235">DNA replication</keyword>
<feature type="compositionally biased region" description="Acidic residues" evidence="5">
    <location>
        <begin position="264"/>
        <end position="275"/>
    </location>
</feature>
<dbReference type="Gene3D" id="3.90.1030.20">
    <property type="entry name" value="DNA polymerase delta, p66 (Cdc27) subunit, wHTH domain"/>
    <property type="match status" value="1"/>
</dbReference>
<keyword evidence="4" id="KW-0539">Nucleus</keyword>
<dbReference type="GO" id="GO:0006297">
    <property type="term" value="P:nucleotide-excision repair, DNA gap filling"/>
    <property type="evidence" value="ECO:0007669"/>
    <property type="project" value="TreeGrafter"/>
</dbReference>
<reference evidence="6" key="1">
    <citation type="journal article" date="2020" name="Fungal Divers.">
        <title>Resolving the Mortierellaceae phylogeny through synthesis of multi-gene phylogenetics and phylogenomics.</title>
        <authorList>
            <person name="Vandepol N."/>
            <person name="Liber J."/>
            <person name="Desiro A."/>
            <person name="Na H."/>
            <person name="Kennedy M."/>
            <person name="Barry K."/>
            <person name="Grigoriev I.V."/>
            <person name="Miller A.N."/>
            <person name="O'Donnell K."/>
            <person name="Stajich J.E."/>
            <person name="Bonito G."/>
        </authorList>
    </citation>
    <scope>NUCLEOTIDE SEQUENCE</scope>
    <source>
        <strain evidence="6">MES-2147</strain>
    </source>
</reference>
<feature type="compositionally biased region" description="Low complexity" evidence="5">
    <location>
        <begin position="240"/>
        <end position="257"/>
    </location>
</feature>
<dbReference type="AlphaFoldDB" id="A0A9P6MIB2"/>
<evidence type="ECO:0000256" key="1">
    <source>
        <dbReference type="ARBA" id="ARBA00004123"/>
    </source>
</evidence>
<evidence type="ECO:0000256" key="3">
    <source>
        <dbReference type="ARBA" id="ARBA00022705"/>
    </source>
</evidence>
<feature type="region of interest" description="Disordered" evidence="5">
    <location>
        <begin position="170"/>
        <end position="192"/>
    </location>
</feature>
<dbReference type="Proteomes" id="UP000749646">
    <property type="component" value="Unassembled WGS sequence"/>
</dbReference>
<comment type="subcellular location">
    <subcellularLocation>
        <location evidence="1">Nucleus</location>
    </subcellularLocation>
</comment>
<keyword evidence="7" id="KW-1185">Reference proteome</keyword>
<evidence type="ECO:0000313" key="7">
    <source>
        <dbReference type="Proteomes" id="UP000749646"/>
    </source>
</evidence>
<dbReference type="GO" id="GO:0006271">
    <property type="term" value="P:DNA strand elongation involved in DNA replication"/>
    <property type="evidence" value="ECO:0007669"/>
    <property type="project" value="TreeGrafter"/>
</dbReference>
<dbReference type="PANTHER" id="PTHR17598">
    <property type="entry name" value="DNA POLYMERASE DELTA SUBUNIT 3"/>
    <property type="match status" value="1"/>
</dbReference>
<feature type="compositionally biased region" description="Low complexity" evidence="5">
    <location>
        <begin position="206"/>
        <end position="225"/>
    </location>
</feature>
<dbReference type="InterPro" id="IPR019038">
    <property type="entry name" value="POLD3"/>
</dbReference>
<name>A0A9P6MIB2_9FUNG</name>
<dbReference type="OrthoDB" id="514823at2759"/>
<protein>
    <recommendedName>
        <fullName evidence="2">DNA polymerase delta subunit 3</fullName>
    </recommendedName>
</protein>
<proteinExistence type="predicted"/>
<dbReference type="Pfam" id="PF09507">
    <property type="entry name" value="CDC27"/>
    <property type="match status" value="1"/>
</dbReference>
<feature type="region of interest" description="Disordered" evidence="5">
    <location>
        <begin position="455"/>
        <end position="504"/>
    </location>
</feature>
<dbReference type="GO" id="GO:0043625">
    <property type="term" value="C:delta DNA polymerase complex"/>
    <property type="evidence" value="ECO:0007669"/>
    <property type="project" value="InterPro"/>
</dbReference>
<dbReference type="GO" id="GO:1904161">
    <property type="term" value="P:DNA synthesis involved in UV-damage excision repair"/>
    <property type="evidence" value="ECO:0007669"/>
    <property type="project" value="TreeGrafter"/>
</dbReference>
<evidence type="ECO:0000256" key="2">
    <source>
        <dbReference type="ARBA" id="ARBA00017589"/>
    </source>
</evidence>
<feature type="compositionally biased region" description="Basic residues" evidence="5">
    <location>
        <begin position="423"/>
        <end position="436"/>
    </location>
</feature>
<feature type="compositionally biased region" description="Polar residues" evidence="5">
    <location>
        <begin position="494"/>
        <end position="504"/>
    </location>
</feature>
<comment type="caution">
    <text evidence="6">The sequence shown here is derived from an EMBL/GenBank/DDBJ whole genome shotgun (WGS) entry which is preliminary data.</text>
</comment>
<dbReference type="PANTHER" id="PTHR17598:SF13">
    <property type="entry name" value="DNA POLYMERASE DELTA SUBUNIT 3"/>
    <property type="match status" value="1"/>
</dbReference>
<dbReference type="EMBL" id="JAAAHW010000388">
    <property type="protein sequence ID" value="KAG0003024.1"/>
    <property type="molecule type" value="Genomic_DNA"/>
</dbReference>
<feature type="compositionally biased region" description="Low complexity" evidence="5">
    <location>
        <begin position="410"/>
        <end position="419"/>
    </location>
</feature>
<feature type="region of interest" description="Disordered" evidence="5">
    <location>
        <begin position="206"/>
        <end position="358"/>
    </location>
</feature>